<organism evidence="1 2">
    <name type="scientific">Brassica carinata</name>
    <name type="common">Ethiopian mustard</name>
    <name type="synonym">Abyssinian cabbage</name>
    <dbReference type="NCBI Taxonomy" id="52824"/>
    <lineage>
        <taxon>Eukaryota</taxon>
        <taxon>Viridiplantae</taxon>
        <taxon>Streptophyta</taxon>
        <taxon>Embryophyta</taxon>
        <taxon>Tracheophyta</taxon>
        <taxon>Spermatophyta</taxon>
        <taxon>Magnoliopsida</taxon>
        <taxon>eudicotyledons</taxon>
        <taxon>Gunneridae</taxon>
        <taxon>Pentapetalae</taxon>
        <taxon>rosids</taxon>
        <taxon>malvids</taxon>
        <taxon>Brassicales</taxon>
        <taxon>Brassicaceae</taxon>
        <taxon>Brassiceae</taxon>
        <taxon>Brassica</taxon>
    </lineage>
</organism>
<reference evidence="1 2" key="1">
    <citation type="submission" date="2020-02" db="EMBL/GenBank/DDBJ databases">
        <authorList>
            <person name="Ma Q."/>
            <person name="Huang Y."/>
            <person name="Song X."/>
            <person name="Pei D."/>
        </authorList>
    </citation>
    <scope>NUCLEOTIDE SEQUENCE [LARGE SCALE GENOMIC DNA]</scope>
    <source>
        <strain evidence="1">Sxm20200214</strain>
        <tissue evidence="1">Leaf</tissue>
    </source>
</reference>
<protein>
    <recommendedName>
        <fullName evidence="3">RRM domain-containing protein</fullName>
    </recommendedName>
</protein>
<evidence type="ECO:0000313" key="2">
    <source>
        <dbReference type="Proteomes" id="UP000886595"/>
    </source>
</evidence>
<dbReference type="EMBL" id="JAAMPC010000006">
    <property type="protein sequence ID" value="KAG2309657.1"/>
    <property type="molecule type" value="Genomic_DNA"/>
</dbReference>
<dbReference type="PANTHER" id="PTHR33527">
    <property type="entry name" value="OS07G0274300 PROTEIN"/>
    <property type="match status" value="1"/>
</dbReference>
<evidence type="ECO:0008006" key="3">
    <source>
        <dbReference type="Google" id="ProtNLM"/>
    </source>
</evidence>
<evidence type="ECO:0000313" key="1">
    <source>
        <dbReference type="EMBL" id="KAG2309657.1"/>
    </source>
</evidence>
<name>A0A8X8ASX3_BRACI</name>
<dbReference type="AlphaFoldDB" id="A0A8X8ASX3"/>
<accession>A0A8X8ASX3</accession>
<sequence>MLDSNAPPYKLVSTRVREAVLSERAQPFEPVYSDQQSLFVTFSNGFPLTESQIFDFFNRTYAPGLVERVIVPRPRGGTGQSLHGRVVFKNTAIPVLVMRNFEKVCFTVDGRPFYCKRFVSKKRRSADTASTSIRDGGSHPGGEE</sequence>
<gene>
    <name evidence="1" type="ORF">Bca52824_029405</name>
</gene>
<dbReference type="Proteomes" id="UP000886595">
    <property type="component" value="Unassembled WGS sequence"/>
</dbReference>
<proteinExistence type="predicted"/>
<keyword evidence="2" id="KW-1185">Reference proteome</keyword>
<dbReference type="OrthoDB" id="1882251at2759"/>
<comment type="caution">
    <text evidence="1">The sequence shown here is derived from an EMBL/GenBank/DDBJ whole genome shotgun (WGS) entry which is preliminary data.</text>
</comment>
<dbReference type="PANTHER" id="PTHR33527:SF45">
    <property type="entry name" value="RRM DOMAIN-CONTAINING PROTEIN"/>
    <property type="match status" value="1"/>
</dbReference>